<feature type="chain" id="PRO_5017247569" description="CopL family metal-binding regulatory protein" evidence="1">
    <location>
        <begin position="32"/>
        <end position="158"/>
    </location>
</feature>
<keyword evidence="3" id="KW-1185">Reference proteome</keyword>
<keyword evidence="1" id="KW-0732">Signal</keyword>
<comment type="caution">
    <text evidence="2">The sequence shown here is derived from an EMBL/GenBank/DDBJ whole genome shotgun (WGS) entry which is preliminary data.</text>
</comment>
<evidence type="ECO:0008006" key="4">
    <source>
        <dbReference type="Google" id="ProtNLM"/>
    </source>
</evidence>
<gene>
    <name evidence="2" type="ORF">D7V32_06790</name>
</gene>
<name>A0A3A8EUK1_9GAMM</name>
<evidence type="ECO:0000313" key="3">
    <source>
        <dbReference type="Proteomes" id="UP000282388"/>
    </source>
</evidence>
<sequence length="158" mass="17755">MDHIVLKRLRQHAAFALLMAFVMSWSSVASAVQKPIHSIMMQQAAAQESSSAVHHAMQNAQANTDSNCHDMPAMLDAKQIAEQNTLPHCDMSMANAMPSQCSDCALWHCQISVFSLDVYQPQQLDAFKSDVTVETIQSRYTEQYLKGYWQEILRPPKA</sequence>
<proteinExistence type="predicted"/>
<dbReference type="AlphaFoldDB" id="A0A3A8EUK1"/>
<feature type="signal peptide" evidence="1">
    <location>
        <begin position="1"/>
        <end position="31"/>
    </location>
</feature>
<evidence type="ECO:0000256" key="1">
    <source>
        <dbReference type="SAM" id="SignalP"/>
    </source>
</evidence>
<reference evidence="2 3" key="1">
    <citation type="submission" date="2018-09" db="EMBL/GenBank/DDBJ databases">
        <title>The draft genome of Acinetobacter spp. strains.</title>
        <authorList>
            <person name="Qin J."/>
            <person name="Feng Y."/>
            <person name="Zong Z."/>
        </authorList>
    </citation>
    <scope>NUCLEOTIDE SEQUENCE [LARGE SCALE GENOMIC DNA]</scope>
    <source>
        <strain evidence="2 3">WCHAc060012</strain>
    </source>
</reference>
<organism evidence="2 3">
    <name type="scientific">Acinetobacter tianfuensis</name>
    <dbReference type="NCBI Taxonomy" id="2419603"/>
    <lineage>
        <taxon>Bacteria</taxon>
        <taxon>Pseudomonadati</taxon>
        <taxon>Pseudomonadota</taxon>
        <taxon>Gammaproteobacteria</taxon>
        <taxon>Moraxellales</taxon>
        <taxon>Moraxellaceae</taxon>
        <taxon>Acinetobacter</taxon>
    </lineage>
</organism>
<dbReference type="Proteomes" id="UP000282388">
    <property type="component" value="Unassembled WGS sequence"/>
</dbReference>
<dbReference type="EMBL" id="RAXV01000011">
    <property type="protein sequence ID" value="RKG32103.1"/>
    <property type="molecule type" value="Genomic_DNA"/>
</dbReference>
<protein>
    <recommendedName>
        <fullName evidence="4">CopL family metal-binding regulatory protein</fullName>
    </recommendedName>
</protein>
<accession>A0A3A8EUK1</accession>
<evidence type="ECO:0000313" key="2">
    <source>
        <dbReference type="EMBL" id="RKG32103.1"/>
    </source>
</evidence>